<proteinExistence type="predicted"/>
<reference evidence="2" key="1">
    <citation type="submission" date="2021-02" db="EMBL/GenBank/DDBJ databases">
        <authorList>
            <person name="Dougan E. K."/>
            <person name="Rhodes N."/>
            <person name="Thang M."/>
            <person name="Chan C."/>
        </authorList>
    </citation>
    <scope>NUCLEOTIDE SEQUENCE</scope>
</reference>
<feature type="non-terminal residue" evidence="2">
    <location>
        <position position="136"/>
    </location>
</feature>
<sequence>MLAASVSLQYMSVQMVEASSGSAWAFSTMAAVTAIFVITPRALWKKMAQILQKVAKVAIAVGSSVYAAVTWPWPRVLYGVQTFLQLPPLVWMYEVVVYPSWQILSPLFKPIATASIACASFRSLLALMGGDVTAAE</sequence>
<keyword evidence="3" id="KW-1185">Reference proteome</keyword>
<evidence type="ECO:0000256" key="1">
    <source>
        <dbReference type="SAM" id="Phobius"/>
    </source>
</evidence>
<keyword evidence="1" id="KW-1133">Transmembrane helix</keyword>
<feature type="transmembrane region" description="Helical" evidence="1">
    <location>
        <begin position="23"/>
        <end position="44"/>
    </location>
</feature>
<comment type="caution">
    <text evidence="2">The sequence shown here is derived from an EMBL/GenBank/DDBJ whole genome shotgun (WGS) entry which is preliminary data.</text>
</comment>
<dbReference type="EMBL" id="CAJNIZ010024014">
    <property type="protein sequence ID" value="CAE7473288.1"/>
    <property type="molecule type" value="Genomic_DNA"/>
</dbReference>
<gene>
    <name evidence="2" type="ORF">SPIL2461_LOCUS12016</name>
</gene>
<accession>A0A812SGU5</accession>
<keyword evidence="1" id="KW-0472">Membrane</keyword>
<evidence type="ECO:0000313" key="2">
    <source>
        <dbReference type="EMBL" id="CAE7473288.1"/>
    </source>
</evidence>
<name>A0A812SGU5_SYMPI</name>
<keyword evidence="1" id="KW-0812">Transmembrane</keyword>
<dbReference type="AlphaFoldDB" id="A0A812SGU5"/>
<evidence type="ECO:0000313" key="3">
    <source>
        <dbReference type="Proteomes" id="UP000649617"/>
    </source>
</evidence>
<dbReference type="Proteomes" id="UP000649617">
    <property type="component" value="Unassembled WGS sequence"/>
</dbReference>
<organism evidence="2 3">
    <name type="scientific">Symbiodinium pilosum</name>
    <name type="common">Dinoflagellate</name>
    <dbReference type="NCBI Taxonomy" id="2952"/>
    <lineage>
        <taxon>Eukaryota</taxon>
        <taxon>Sar</taxon>
        <taxon>Alveolata</taxon>
        <taxon>Dinophyceae</taxon>
        <taxon>Suessiales</taxon>
        <taxon>Symbiodiniaceae</taxon>
        <taxon>Symbiodinium</taxon>
    </lineage>
</organism>
<protein>
    <submittedName>
        <fullName evidence="2">Uncharacterized protein</fullName>
    </submittedName>
</protein>